<dbReference type="Pfam" id="PF06030">
    <property type="entry name" value="WxLIP_PGBD"/>
    <property type="match status" value="1"/>
</dbReference>
<gene>
    <name evidence="5" type="ORF">DCM90_04910</name>
</gene>
<dbReference type="InterPro" id="IPR021759">
    <property type="entry name" value="WxLIP_HBD"/>
</dbReference>
<accession>A0A2V1MZ33</accession>
<proteinExistence type="predicted"/>
<keyword evidence="2" id="KW-0732">Signal</keyword>
<feature type="domain" description="WxL Interacting Protein host binding" evidence="4">
    <location>
        <begin position="166"/>
        <end position="301"/>
    </location>
</feature>
<reference evidence="5 6" key="1">
    <citation type="journal article" date="2018" name="Int. J. Syst. Evol. Microbiol.">
        <title>Lactobacillus bambusae sp. nov., isolated from a traditional fermented Ma-bamboo shoots of Taiwan.</title>
        <authorList>
            <person name="Wang L.-T."/>
        </authorList>
    </citation>
    <scope>NUCLEOTIDE SEQUENCE [LARGE SCALE GENOMIC DNA]</scope>
    <source>
        <strain evidence="5 6">BS-W1</strain>
    </source>
</reference>
<organism evidence="5 6">
    <name type="scientific">Levilactobacillus bambusae</name>
    <dbReference type="NCBI Taxonomy" id="2024736"/>
    <lineage>
        <taxon>Bacteria</taxon>
        <taxon>Bacillati</taxon>
        <taxon>Bacillota</taxon>
        <taxon>Bacilli</taxon>
        <taxon>Lactobacillales</taxon>
        <taxon>Lactobacillaceae</taxon>
        <taxon>Levilactobacillus</taxon>
    </lineage>
</organism>
<dbReference type="EMBL" id="QCXQ01000002">
    <property type="protein sequence ID" value="PWG00274.1"/>
    <property type="molecule type" value="Genomic_DNA"/>
</dbReference>
<dbReference type="AlphaFoldDB" id="A0A2V1MZ33"/>
<keyword evidence="1" id="KW-0812">Transmembrane</keyword>
<dbReference type="InterPro" id="IPR010317">
    <property type="entry name" value="WxLIP_PGBD"/>
</dbReference>
<name>A0A2V1MZ33_9LACO</name>
<evidence type="ECO:0000313" key="5">
    <source>
        <dbReference type="EMBL" id="PWG00274.1"/>
    </source>
</evidence>
<evidence type="ECO:0000313" key="6">
    <source>
        <dbReference type="Proteomes" id="UP000245080"/>
    </source>
</evidence>
<sequence length="349" mass="39302">MIMTKKGKWLAAVALLVGFTLPTTALAAKDQGNQPGGFQVQAEIPKNQIDKKVTTYYDLKVKPNESGTLYLNVQNQLDKTATYKIALNPAFTSNAGAITYNNNSRKLDPSMPFNLRNYATVSQQNLTLKAGQGKRIAVKYRMPNKPFNGIVLGGVTVTKNLTDADKKNNIRNQVSYSVATEFQESTQPVKSALVLNSVKASANNAEPTVELNIQNPMSKIESQLKLKTTIYKGDKKLLVNNSTRTMQIAPNTNMTYMVRNDNHRMEPGSYKAVIDATTKGGHWHWVRHFTVTQKQASQINNNSYFPQKTPWYETIWFFLSIIALLLLIIVVLLYHRYRKNRSQGKHSRD</sequence>
<feature type="chain" id="PRO_5016130894" evidence="2">
    <location>
        <begin position="28"/>
        <end position="349"/>
    </location>
</feature>
<evidence type="ECO:0000256" key="2">
    <source>
        <dbReference type="SAM" id="SignalP"/>
    </source>
</evidence>
<feature type="signal peptide" evidence="2">
    <location>
        <begin position="1"/>
        <end position="27"/>
    </location>
</feature>
<dbReference type="Pfam" id="PF11797">
    <property type="entry name" value="WxLIP_HBD"/>
    <property type="match status" value="1"/>
</dbReference>
<keyword evidence="6" id="KW-1185">Reference proteome</keyword>
<keyword evidence="1" id="KW-1133">Transmembrane helix</keyword>
<feature type="domain" description="WxL Interacting Protein peptidoglycan binding" evidence="3">
    <location>
        <begin position="38"/>
        <end position="158"/>
    </location>
</feature>
<dbReference type="Proteomes" id="UP000245080">
    <property type="component" value="Unassembled WGS sequence"/>
</dbReference>
<evidence type="ECO:0000259" key="4">
    <source>
        <dbReference type="Pfam" id="PF11797"/>
    </source>
</evidence>
<evidence type="ECO:0000256" key="1">
    <source>
        <dbReference type="SAM" id="Phobius"/>
    </source>
</evidence>
<protein>
    <submittedName>
        <fullName evidence="5">Uncharacterized protein</fullName>
    </submittedName>
</protein>
<feature type="transmembrane region" description="Helical" evidence="1">
    <location>
        <begin position="315"/>
        <end position="335"/>
    </location>
</feature>
<evidence type="ECO:0000259" key="3">
    <source>
        <dbReference type="Pfam" id="PF06030"/>
    </source>
</evidence>
<dbReference type="OrthoDB" id="2365961at2"/>
<comment type="caution">
    <text evidence="5">The sequence shown here is derived from an EMBL/GenBank/DDBJ whole genome shotgun (WGS) entry which is preliminary data.</text>
</comment>
<keyword evidence="1" id="KW-0472">Membrane</keyword>